<accession>A0A1I0BAZ5</accession>
<dbReference type="AlphaFoldDB" id="A0A1I0BAZ5"/>
<sequence>MPYKGKDQYRTQTGDYKNKTGELEFGYEYTSGNRLKRKNKKDNGKQ</sequence>
<dbReference type="EMBL" id="FOHE01000004">
    <property type="protein sequence ID" value="SET03259.1"/>
    <property type="molecule type" value="Genomic_DNA"/>
</dbReference>
<dbReference type="Proteomes" id="UP000198618">
    <property type="component" value="Unassembled WGS sequence"/>
</dbReference>
<reference evidence="2 3" key="1">
    <citation type="submission" date="2016-10" db="EMBL/GenBank/DDBJ databases">
        <authorList>
            <person name="de Groot N.N."/>
        </authorList>
    </citation>
    <scope>NUCLEOTIDE SEQUENCE [LARGE SCALE GENOMIC DNA]</scope>
    <source>
        <strain evidence="2 3">IBRC-M 10780</strain>
    </source>
</reference>
<proteinExistence type="predicted"/>
<evidence type="ECO:0000313" key="3">
    <source>
        <dbReference type="Proteomes" id="UP000198618"/>
    </source>
</evidence>
<gene>
    <name evidence="2" type="ORF">SAMN05216389_104241</name>
</gene>
<dbReference type="RefSeq" id="WP_170840682.1">
    <property type="nucleotide sequence ID" value="NZ_FOHE01000004.1"/>
</dbReference>
<organism evidence="2 3">
    <name type="scientific">Oceanobacillus limi</name>
    <dbReference type="NCBI Taxonomy" id="930131"/>
    <lineage>
        <taxon>Bacteria</taxon>
        <taxon>Bacillati</taxon>
        <taxon>Bacillota</taxon>
        <taxon>Bacilli</taxon>
        <taxon>Bacillales</taxon>
        <taxon>Bacillaceae</taxon>
        <taxon>Oceanobacillus</taxon>
    </lineage>
</organism>
<name>A0A1I0BAZ5_9BACI</name>
<evidence type="ECO:0000256" key="1">
    <source>
        <dbReference type="SAM" id="MobiDB-lite"/>
    </source>
</evidence>
<keyword evidence="3" id="KW-1185">Reference proteome</keyword>
<protein>
    <submittedName>
        <fullName evidence="2">Uncharacterized protein</fullName>
    </submittedName>
</protein>
<feature type="region of interest" description="Disordered" evidence="1">
    <location>
        <begin position="1"/>
        <end position="21"/>
    </location>
</feature>
<evidence type="ECO:0000313" key="2">
    <source>
        <dbReference type="EMBL" id="SET03259.1"/>
    </source>
</evidence>